<comment type="cofactor">
    <cofactor evidence="8">
        <name>Mg(2+)</name>
        <dbReference type="ChEBI" id="CHEBI:18420"/>
    </cofactor>
</comment>
<keyword evidence="4" id="KW-0378">Hydrolase</keyword>
<dbReference type="EC" id="3.1.3.11" evidence="2"/>
<dbReference type="InterPro" id="IPR020583">
    <property type="entry name" value="Inositol_monoP_metal-BS"/>
</dbReference>
<dbReference type="GO" id="GO:0007165">
    <property type="term" value="P:signal transduction"/>
    <property type="evidence" value="ECO:0007669"/>
    <property type="project" value="TreeGrafter"/>
</dbReference>
<dbReference type="OrthoDB" id="58111at2157"/>
<evidence type="ECO:0000256" key="4">
    <source>
        <dbReference type="ARBA" id="ARBA00022801"/>
    </source>
</evidence>
<feature type="binding site" evidence="8">
    <location>
        <position position="89"/>
    </location>
    <ligand>
        <name>Mg(2+)</name>
        <dbReference type="ChEBI" id="CHEBI:18420"/>
        <label>1</label>
        <note>catalytic</note>
    </ligand>
</feature>
<keyword evidence="5 8" id="KW-0460">Magnesium</keyword>
<comment type="catalytic activity">
    <reaction evidence="1">
        <text>beta-D-fructose 1,6-bisphosphate + H2O = beta-D-fructose 6-phosphate + phosphate</text>
        <dbReference type="Rhea" id="RHEA:11064"/>
        <dbReference type="ChEBI" id="CHEBI:15377"/>
        <dbReference type="ChEBI" id="CHEBI:32966"/>
        <dbReference type="ChEBI" id="CHEBI:43474"/>
        <dbReference type="ChEBI" id="CHEBI:57634"/>
        <dbReference type="EC" id="3.1.3.11"/>
    </reaction>
</comment>
<evidence type="ECO:0000313" key="10">
    <source>
        <dbReference type="Proteomes" id="UP000011566"/>
    </source>
</evidence>
<dbReference type="GO" id="GO:0046872">
    <property type="term" value="F:metal ion binding"/>
    <property type="evidence" value="ECO:0007669"/>
    <property type="project" value="UniProtKB-KW"/>
</dbReference>
<evidence type="ECO:0000313" key="9">
    <source>
        <dbReference type="EMBL" id="EMA39180.1"/>
    </source>
</evidence>
<feature type="binding site" evidence="8">
    <location>
        <position position="87"/>
    </location>
    <ligand>
        <name>Mg(2+)</name>
        <dbReference type="ChEBI" id="CHEBI:18420"/>
        <label>1</label>
        <note>catalytic</note>
    </ligand>
</feature>
<dbReference type="RefSeq" id="WP_007692136.1">
    <property type="nucleotide sequence ID" value="NZ_AOMB01000020.1"/>
</dbReference>
<dbReference type="PRINTS" id="PR00377">
    <property type="entry name" value="IMPHPHTASES"/>
</dbReference>
<dbReference type="GO" id="GO:0006020">
    <property type="term" value="P:inositol metabolic process"/>
    <property type="evidence" value="ECO:0007669"/>
    <property type="project" value="TreeGrafter"/>
</dbReference>
<dbReference type="eggNOG" id="arCOG01349">
    <property type="taxonomic scope" value="Archaea"/>
</dbReference>
<accession>M0M482</accession>
<evidence type="ECO:0000256" key="1">
    <source>
        <dbReference type="ARBA" id="ARBA00001273"/>
    </source>
</evidence>
<proteinExistence type="inferred from homology"/>
<dbReference type="AlphaFoldDB" id="M0M482"/>
<dbReference type="InterPro" id="IPR000760">
    <property type="entry name" value="Inositol_monophosphatase-like"/>
</dbReference>
<feature type="binding site" evidence="8">
    <location>
        <position position="69"/>
    </location>
    <ligand>
        <name>Mg(2+)</name>
        <dbReference type="ChEBI" id="CHEBI:18420"/>
        <label>1</label>
        <note>catalytic</note>
    </ligand>
</feature>
<dbReference type="PANTHER" id="PTHR20854">
    <property type="entry name" value="INOSITOL MONOPHOSPHATASE"/>
    <property type="match status" value="1"/>
</dbReference>
<evidence type="ECO:0000256" key="6">
    <source>
        <dbReference type="ARBA" id="ARBA00023277"/>
    </source>
</evidence>
<dbReference type="Proteomes" id="UP000011566">
    <property type="component" value="Unassembled WGS sequence"/>
</dbReference>
<comment type="caution">
    <text evidence="9">The sequence shown here is derived from an EMBL/GenBank/DDBJ whole genome shotgun (WGS) entry which is preliminary data.</text>
</comment>
<protein>
    <recommendedName>
        <fullName evidence="2">fructose-bisphosphatase</fullName>
        <ecNumber evidence="2">3.1.3.11</ecNumber>
    </recommendedName>
</protein>
<gene>
    <name evidence="9" type="ORF">C447_06678</name>
</gene>
<dbReference type="PANTHER" id="PTHR20854:SF4">
    <property type="entry name" value="INOSITOL-1-MONOPHOSPHATASE-RELATED"/>
    <property type="match status" value="1"/>
</dbReference>
<dbReference type="Gene3D" id="3.40.190.80">
    <property type="match status" value="1"/>
</dbReference>
<comment type="similarity">
    <text evidence="7">Belongs to the inositol monophosphatase superfamily. FBPase class 4 family.</text>
</comment>
<organism evidence="9 10">
    <name type="scientific">Halococcus hamelinensis 100A6</name>
    <dbReference type="NCBI Taxonomy" id="1132509"/>
    <lineage>
        <taxon>Archaea</taxon>
        <taxon>Methanobacteriati</taxon>
        <taxon>Methanobacteriota</taxon>
        <taxon>Stenosarchaea group</taxon>
        <taxon>Halobacteria</taxon>
        <taxon>Halobacteriales</taxon>
        <taxon>Halococcaceae</taxon>
        <taxon>Halococcus</taxon>
    </lineage>
</organism>
<evidence type="ECO:0000256" key="3">
    <source>
        <dbReference type="ARBA" id="ARBA00022723"/>
    </source>
</evidence>
<feature type="binding site" evidence="8">
    <location>
        <position position="90"/>
    </location>
    <ligand>
        <name>Mg(2+)</name>
        <dbReference type="ChEBI" id="CHEBI:18420"/>
        <label>2</label>
    </ligand>
</feature>
<dbReference type="SUPFAM" id="SSF56655">
    <property type="entry name" value="Carbohydrate phosphatase"/>
    <property type="match status" value="1"/>
</dbReference>
<evidence type="ECO:0000256" key="7">
    <source>
        <dbReference type="ARBA" id="ARBA00038103"/>
    </source>
</evidence>
<keyword evidence="3 8" id="KW-0479">Metal-binding</keyword>
<evidence type="ECO:0000256" key="5">
    <source>
        <dbReference type="ARBA" id="ARBA00022842"/>
    </source>
</evidence>
<sequence>MNDTDRRADLVVRAAEAGADLALDSFRGELSVETKTGKTDLVTETDRAAQERVIETIREGFPDDAIVGEEDDALKRVPDEGPSWVIDPIDGTSNFVRGLRIWGTSVTAVVDGEPVAAATVLPALSDTYVADGSSARLNGDPVRVSGREDPETFAVVPILLGERRLEDYTATIGALASRFGDIRRFGCSHATLAAVAGGSLEAAVATAGMSPWDTVGGAHMIRQAGGTVTDLDGERWRHDSDGLVASNGTAHEELLAAVGREE</sequence>
<dbReference type="PROSITE" id="PS00629">
    <property type="entry name" value="IMP_1"/>
    <property type="match status" value="1"/>
</dbReference>
<keyword evidence="6" id="KW-0119">Carbohydrate metabolism</keyword>
<dbReference type="PATRIC" id="fig|1132509.6.peg.1513"/>
<name>M0M482_9EURY</name>
<reference evidence="9 10" key="1">
    <citation type="journal article" date="2014" name="PLoS Genet.">
        <title>Phylogenetically driven sequencing of extremely halophilic archaea reveals strategies for static and dynamic osmo-response.</title>
        <authorList>
            <person name="Becker E.A."/>
            <person name="Seitzer P.M."/>
            <person name="Tritt A."/>
            <person name="Larsen D."/>
            <person name="Krusor M."/>
            <person name="Yao A.I."/>
            <person name="Wu D."/>
            <person name="Madern D."/>
            <person name="Eisen J.A."/>
            <person name="Darling A.E."/>
            <person name="Facciotti M.T."/>
        </authorList>
    </citation>
    <scope>NUCLEOTIDE SEQUENCE [LARGE SCALE GENOMIC DNA]</scope>
    <source>
        <strain evidence="9 10">100A6</strain>
    </source>
</reference>
<dbReference type="Pfam" id="PF00459">
    <property type="entry name" value="Inositol_P"/>
    <property type="match status" value="1"/>
</dbReference>
<dbReference type="GO" id="GO:0042132">
    <property type="term" value="F:fructose 1,6-bisphosphate 1-phosphatase activity"/>
    <property type="evidence" value="ECO:0007669"/>
    <property type="project" value="UniProtKB-EC"/>
</dbReference>
<evidence type="ECO:0000256" key="2">
    <source>
        <dbReference type="ARBA" id="ARBA00013093"/>
    </source>
</evidence>
<keyword evidence="10" id="KW-1185">Reference proteome</keyword>
<feature type="binding site" evidence="8">
    <location>
        <position position="213"/>
    </location>
    <ligand>
        <name>Mg(2+)</name>
        <dbReference type="ChEBI" id="CHEBI:18420"/>
        <label>1</label>
        <note>catalytic</note>
    </ligand>
</feature>
<evidence type="ECO:0000256" key="8">
    <source>
        <dbReference type="PIRSR" id="PIRSR600760-2"/>
    </source>
</evidence>
<dbReference type="GO" id="GO:0008934">
    <property type="term" value="F:inositol monophosphate 1-phosphatase activity"/>
    <property type="evidence" value="ECO:0007669"/>
    <property type="project" value="TreeGrafter"/>
</dbReference>
<dbReference type="EMBL" id="AOMB01000020">
    <property type="protein sequence ID" value="EMA39180.1"/>
    <property type="molecule type" value="Genomic_DNA"/>
</dbReference>
<dbReference type="Gene3D" id="3.30.540.10">
    <property type="entry name" value="Fructose-1,6-Bisphosphatase, subunit A, domain 1"/>
    <property type="match status" value="1"/>
</dbReference>